<dbReference type="EMBL" id="CAKLDM010000001">
    <property type="protein sequence ID" value="CAH0537031.1"/>
    <property type="molecule type" value="Genomic_DNA"/>
</dbReference>
<reference evidence="2" key="1">
    <citation type="submission" date="2021-11" db="EMBL/GenBank/DDBJ databases">
        <authorList>
            <person name="Rodrigo-Torres L."/>
            <person name="Arahal R. D."/>
            <person name="Lucena T."/>
        </authorList>
    </citation>
    <scope>NUCLEOTIDE SEQUENCE</scope>
    <source>
        <strain evidence="2">CECT 7928</strain>
    </source>
</reference>
<gene>
    <name evidence="2" type="ORF">VMF7928_00872</name>
</gene>
<evidence type="ECO:0000256" key="1">
    <source>
        <dbReference type="SAM" id="MobiDB-lite"/>
    </source>
</evidence>
<comment type="caution">
    <text evidence="2">The sequence shown here is derived from an EMBL/GenBank/DDBJ whole genome shotgun (WGS) entry which is preliminary data.</text>
</comment>
<organism evidence="2 3">
    <name type="scientific">Vibrio marisflavi CECT 7928</name>
    <dbReference type="NCBI Taxonomy" id="634439"/>
    <lineage>
        <taxon>Bacteria</taxon>
        <taxon>Pseudomonadati</taxon>
        <taxon>Pseudomonadota</taxon>
        <taxon>Gammaproteobacteria</taxon>
        <taxon>Vibrionales</taxon>
        <taxon>Vibrionaceae</taxon>
        <taxon>Vibrio</taxon>
    </lineage>
</organism>
<dbReference type="Proteomes" id="UP000838748">
    <property type="component" value="Unassembled WGS sequence"/>
</dbReference>
<evidence type="ECO:0000313" key="2">
    <source>
        <dbReference type="EMBL" id="CAH0537031.1"/>
    </source>
</evidence>
<evidence type="ECO:0000313" key="3">
    <source>
        <dbReference type="Proteomes" id="UP000838748"/>
    </source>
</evidence>
<name>A0ABN8E0W8_9VIBR</name>
<feature type="compositionally biased region" description="Polar residues" evidence="1">
    <location>
        <begin position="29"/>
        <end position="50"/>
    </location>
</feature>
<sequence length="50" mass="5650">MHIDALITDALVQTYTTGRYGKARYMKPIQTSSKSDKQQTNSSSLSSKRR</sequence>
<protein>
    <submittedName>
        <fullName evidence="2">Uncharacterized protein</fullName>
    </submittedName>
</protein>
<proteinExistence type="predicted"/>
<accession>A0ABN8E0W8</accession>
<feature type="region of interest" description="Disordered" evidence="1">
    <location>
        <begin position="25"/>
        <end position="50"/>
    </location>
</feature>
<keyword evidence="3" id="KW-1185">Reference proteome</keyword>